<dbReference type="RefSeq" id="WP_155356736.1">
    <property type="nucleotide sequence ID" value="NZ_BAAAHL010000049.1"/>
</dbReference>
<dbReference type="OrthoDB" id="4520214at2"/>
<dbReference type="PANTHER" id="PTHR43250:SF2">
    <property type="entry name" value="EXODEOXYRIBONUCLEASE III"/>
    <property type="match status" value="1"/>
</dbReference>
<organism evidence="2 3">
    <name type="scientific">Acrocarpospora macrocephala</name>
    <dbReference type="NCBI Taxonomy" id="150177"/>
    <lineage>
        <taxon>Bacteria</taxon>
        <taxon>Bacillati</taxon>
        <taxon>Actinomycetota</taxon>
        <taxon>Actinomycetes</taxon>
        <taxon>Streptosporangiales</taxon>
        <taxon>Streptosporangiaceae</taxon>
        <taxon>Acrocarpospora</taxon>
    </lineage>
</organism>
<dbReference type="Proteomes" id="UP000331127">
    <property type="component" value="Unassembled WGS sequence"/>
</dbReference>
<dbReference type="AlphaFoldDB" id="A0A5M3WXV1"/>
<proteinExistence type="predicted"/>
<dbReference type="InterPro" id="IPR037493">
    <property type="entry name" value="ExoIII-like"/>
</dbReference>
<sequence>MFSVLTVNIGAASRDRAERMLGWLASRPEHVFLLTETSAGTGTTYLLDQFRQAGWAVINTPDVGDRGAALVSRIPVVDQAPPLREVAIPGRVAAALLDTRPATYVVALYVPSRDRSQAKTERKQRFIGSVVDALAELPAHYRDHLVLGGDYNVITRTHRPLHSGFLPFEFAFLDALQEHGLADAHDQCQPDSQPYSWIGRTGDGYRYDYLHVGKALADRISSCAYLHETRDQALTDHAAQTLTLNIDATILDTGDIAERRDIPLF</sequence>
<dbReference type="InterPro" id="IPR036691">
    <property type="entry name" value="Endo/exonu/phosph_ase_sf"/>
</dbReference>
<evidence type="ECO:0000259" key="1">
    <source>
        <dbReference type="Pfam" id="PF03372"/>
    </source>
</evidence>
<dbReference type="GO" id="GO:0006281">
    <property type="term" value="P:DNA repair"/>
    <property type="evidence" value="ECO:0007669"/>
    <property type="project" value="InterPro"/>
</dbReference>
<dbReference type="GO" id="GO:0008311">
    <property type="term" value="F:double-stranded DNA 3'-5' DNA exonuclease activity"/>
    <property type="evidence" value="ECO:0007669"/>
    <property type="project" value="InterPro"/>
</dbReference>
<dbReference type="EMBL" id="BLAE01000029">
    <property type="protein sequence ID" value="GES11363.1"/>
    <property type="molecule type" value="Genomic_DNA"/>
</dbReference>
<dbReference type="Pfam" id="PF03372">
    <property type="entry name" value="Exo_endo_phos"/>
    <property type="match status" value="1"/>
</dbReference>
<evidence type="ECO:0000313" key="3">
    <source>
        <dbReference type="Proteomes" id="UP000331127"/>
    </source>
</evidence>
<name>A0A5M3WXV1_9ACTN</name>
<comment type="caution">
    <text evidence="2">The sequence shown here is derived from an EMBL/GenBank/DDBJ whole genome shotgun (WGS) entry which is preliminary data.</text>
</comment>
<gene>
    <name evidence="2" type="ORF">Amac_049600</name>
</gene>
<keyword evidence="3" id="KW-1185">Reference proteome</keyword>
<protein>
    <submittedName>
        <fullName evidence="2">Exodeoxyribonuclease III</fullName>
    </submittedName>
</protein>
<feature type="domain" description="Endonuclease/exonuclease/phosphatase" evidence="1">
    <location>
        <begin position="6"/>
        <end position="209"/>
    </location>
</feature>
<dbReference type="InterPro" id="IPR005135">
    <property type="entry name" value="Endo/exonuclease/phosphatase"/>
</dbReference>
<evidence type="ECO:0000313" key="2">
    <source>
        <dbReference type="EMBL" id="GES11363.1"/>
    </source>
</evidence>
<dbReference type="PANTHER" id="PTHR43250">
    <property type="entry name" value="EXODEOXYRIBONUCLEASE III"/>
    <property type="match status" value="1"/>
</dbReference>
<dbReference type="SUPFAM" id="SSF56219">
    <property type="entry name" value="DNase I-like"/>
    <property type="match status" value="1"/>
</dbReference>
<reference evidence="2 3" key="1">
    <citation type="submission" date="2019-10" db="EMBL/GenBank/DDBJ databases">
        <title>Whole genome shotgun sequence of Acrocarpospora macrocephala NBRC 16266.</title>
        <authorList>
            <person name="Ichikawa N."/>
            <person name="Kimura A."/>
            <person name="Kitahashi Y."/>
            <person name="Komaki H."/>
            <person name="Oguchi A."/>
        </authorList>
    </citation>
    <scope>NUCLEOTIDE SEQUENCE [LARGE SCALE GENOMIC DNA]</scope>
    <source>
        <strain evidence="2 3">NBRC 16266</strain>
    </source>
</reference>
<dbReference type="Gene3D" id="3.60.10.10">
    <property type="entry name" value="Endonuclease/exonuclease/phosphatase"/>
    <property type="match status" value="1"/>
</dbReference>
<accession>A0A5M3WXV1</accession>